<gene>
    <name evidence="1" type="primary">AVEN_264201_1</name>
    <name evidence="1" type="ORF">TNIN_195381</name>
</gene>
<proteinExistence type="predicted"/>
<dbReference type="PANTHER" id="PTHR22954">
    <property type="entry name" value="RETROVIRAL PROTEASE-RELATED"/>
    <property type="match status" value="1"/>
</dbReference>
<evidence type="ECO:0000313" key="1">
    <source>
        <dbReference type="EMBL" id="GFY68091.1"/>
    </source>
</evidence>
<keyword evidence="2" id="KW-1185">Reference proteome</keyword>
<accession>A0A8X7CI93</accession>
<organism evidence="1 2">
    <name type="scientific">Trichonephila inaurata madagascariensis</name>
    <dbReference type="NCBI Taxonomy" id="2747483"/>
    <lineage>
        <taxon>Eukaryota</taxon>
        <taxon>Metazoa</taxon>
        <taxon>Ecdysozoa</taxon>
        <taxon>Arthropoda</taxon>
        <taxon>Chelicerata</taxon>
        <taxon>Arachnida</taxon>
        <taxon>Araneae</taxon>
        <taxon>Araneomorphae</taxon>
        <taxon>Entelegynae</taxon>
        <taxon>Araneoidea</taxon>
        <taxon>Nephilidae</taxon>
        <taxon>Trichonephila</taxon>
        <taxon>Trichonephila inaurata</taxon>
    </lineage>
</organism>
<dbReference type="InterPro" id="IPR005312">
    <property type="entry name" value="DUF1759"/>
</dbReference>
<dbReference type="OrthoDB" id="5967017at2759"/>
<sequence>MEALKQKRTTLRSAFTRCANSLDALLTAAQAKAADIEVIYEQLFERFKNLKDCNIRILDLLQKDKCTQEDYDKEYNACELCEDKFITYKIKVKNILAGKAQGVDVLRFTDPGTKFKLPNIELPTFDGNPRDWLNFWTQFEKIHDDVNIDDRDKFQYLIQSTAPRSSPREIVESFPATAANYKKAIEHLKERYGNTSVLIQVYIRDLLQLVMAKNKSDLSSLYDKLQTRIRALDSWFDQGQIRRHSFSFCRIGIAEGVLENILQGKWWEGPTWLLENEENWPKSEDEPDEDLVNSEKRKTIGTTLTKTDENANWYSRVLKLIPGRYGHIRLALIKTEHSEFLRPVQRLFRLGLDNPVGKLNDDVIREYSTSSGRIAKAPKLL</sequence>
<dbReference type="EMBL" id="BMAV01016876">
    <property type="protein sequence ID" value="GFY68091.1"/>
    <property type="molecule type" value="Genomic_DNA"/>
</dbReference>
<dbReference type="Pfam" id="PF03564">
    <property type="entry name" value="DUF1759"/>
    <property type="match status" value="1"/>
</dbReference>
<dbReference type="PANTHER" id="PTHR22954:SF3">
    <property type="entry name" value="PROTEIN CBG08539"/>
    <property type="match status" value="1"/>
</dbReference>
<dbReference type="AlphaFoldDB" id="A0A8X7CI93"/>
<reference evidence="1" key="1">
    <citation type="submission" date="2020-08" db="EMBL/GenBank/DDBJ databases">
        <title>Multicomponent nature underlies the extraordinary mechanical properties of spider dragline silk.</title>
        <authorList>
            <person name="Kono N."/>
            <person name="Nakamura H."/>
            <person name="Mori M."/>
            <person name="Yoshida Y."/>
            <person name="Ohtoshi R."/>
            <person name="Malay A.D."/>
            <person name="Moran D.A.P."/>
            <person name="Tomita M."/>
            <person name="Numata K."/>
            <person name="Arakawa K."/>
        </authorList>
    </citation>
    <scope>NUCLEOTIDE SEQUENCE</scope>
</reference>
<dbReference type="Proteomes" id="UP000886998">
    <property type="component" value="Unassembled WGS sequence"/>
</dbReference>
<name>A0A8X7CI93_9ARAC</name>
<evidence type="ECO:0000313" key="2">
    <source>
        <dbReference type="Proteomes" id="UP000886998"/>
    </source>
</evidence>
<comment type="caution">
    <text evidence="1">The sequence shown here is derived from an EMBL/GenBank/DDBJ whole genome shotgun (WGS) entry which is preliminary data.</text>
</comment>
<protein>
    <submittedName>
        <fullName evidence="1">DUF1758 domain-containing protein</fullName>
    </submittedName>
</protein>